<dbReference type="InterPro" id="IPR025202">
    <property type="entry name" value="PLD-like_dom"/>
</dbReference>
<keyword evidence="8" id="KW-0472">Membrane</keyword>
<feature type="domain" description="Phospholipase D-like" evidence="9">
    <location>
        <begin position="329"/>
        <end position="469"/>
    </location>
</feature>
<feature type="region of interest" description="Disordered" evidence="7">
    <location>
        <begin position="1"/>
        <end position="22"/>
    </location>
</feature>
<accession>A0A1I7HBF8</accession>
<dbReference type="GO" id="GO:0016891">
    <property type="term" value="F:RNA endonuclease activity producing 5'-phosphomonoesters, hydrolytic mechanism"/>
    <property type="evidence" value="ECO:0007669"/>
    <property type="project" value="TreeGrafter"/>
</dbReference>
<dbReference type="STRING" id="463301.SAMN04487955_104108"/>
<dbReference type="Gene3D" id="3.30.870.10">
    <property type="entry name" value="Endonuclease Chain A"/>
    <property type="match status" value="2"/>
</dbReference>
<sequence length="506" mass="57197">MARPVAPSGRTPGRRGRAGEPGRDQLKRRWWWRKRWYVFLLLIAYAGVLLYHQYKPLPDGISYASQEYRVDNVKFYRDLTHHENDIRHVDQEIFARLAQMIEEAEDFIVIDAFMMDGRVSDPSEDYPPIADDLMRQLIDKQAANPDMPIVFISDAVNTGYGSYPADWLEPLKAAGIEVVISNLHPLRDSTPLYSTLWRMGLQWFGQEGTGWLENPFVDDGPRMTLRSYLKLFNIKANHRKVYMTERAALVASANAHTESGFHENVAFEVSGPIIAEMLKAEQAVVDLGDSGVVLPTLETEETANAASEGALRIQYTTEGQTLKNVLATLARAGPGNELWLGMFYLADRQVVNAITAAANRGVKVSMVLDPNETAFGRKKTGLPNRPVVEELEEDTDGAVRIRWYAVGIEQYHPKMMMLKQETQSTLISGSTNFTTRNLADYNLEAGLTIWGPPEAEVMREVEAYFTTLWHNRGGAYTLDQEEYQNVLSQGQRIIYAVQTYLNLTSY</sequence>
<comment type="similarity">
    <text evidence="2">Belongs to the phospholipase D family.</text>
</comment>
<keyword evidence="4" id="KW-0378">Hydrolase</keyword>
<gene>
    <name evidence="10" type="ORF">SAMN04487955_104108</name>
</gene>
<evidence type="ECO:0000313" key="10">
    <source>
        <dbReference type="EMBL" id="SFU57826.1"/>
    </source>
</evidence>
<dbReference type="Pfam" id="PF13091">
    <property type="entry name" value="PLDc_2"/>
    <property type="match status" value="1"/>
</dbReference>
<dbReference type="InterPro" id="IPR051406">
    <property type="entry name" value="PLD_domain"/>
</dbReference>
<dbReference type="GO" id="GO:0016042">
    <property type="term" value="P:lipid catabolic process"/>
    <property type="evidence" value="ECO:0007669"/>
    <property type="project" value="UniProtKB-KW"/>
</dbReference>
<dbReference type="SUPFAM" id="SSF56024">
    <property type="entry name" value="Phospholipase D/nuclease"/>
    <property type="match status" value="2"/>
</dbReference>
<protein>
    <recommendedName>
        <fullName evidence="3">phospholipase D</fullName>
        <ecNumber evidence="3">3.1.4.4</ecNumber>
    </recommendedName>
</protein>
<keyword evidence="11" id="KW-1185">Reference proteome</keyword>
<dbReference type="PANTHER" id="PTHR43856">
    <property type="entry name" value="CARDIOLIPIN HYDROLASE"/>
    <property type="match status" value="1"/>
</dbReference>
<dbReference type="EMBL" id="FPBP01000004">
    <property type="protein sequence ID" value="SFU57826.1"/>
    <property type="molecule type" value="Genomic_DNA"/>
</dbReference>
<name>A0A1I7HBF8_9GAMM</name>
<evidence type="ECO:0000256" key="1">
    <source>
        <dbReference type="ARBA" id="ARBA00000798"/>
    </source>
</evidence>
<evidence type="ECO:0000256" key="4">
    <source>
        <dbReference type="ARBA" id="ARBA00022801"/>
    </source>
</evidence>
<evidence type="ECO:0000256" key="2">
    <source>
        <dbReference type="ARBA" id="ARBA00008664"/>
    </source>
</evidence>
<evidence type="ECO:0000256" key="6">
    <source>
        <dbReference type="ARBA" id="ARBA00023098"/>
    </source>
</evidence>
<keyword evidence="8" id="KW-1133">Transmembrane helix</keyword>
<comment type="catalytic activity">
    <reaction evidence="1">
        <text>a 1,2-diacyl-sn-glycero-3-phosphocholine + H2O = a 1,2-diacyl-sn-glycero-3-phosphate + choline + H(+)</text>
        <dbReference type="Rhea" id="RHEA:14445"/>
        <dbReference type="ChEBI" id="CHEBI:15354"/>
        <dbReference type="ChEBI" id="CHEBI:15377"/>
        <dbReference type="ChEBI" id="CHEBI:15378"/>
        <dbReference type="ChEBI" id="CHEBI:57643"/>
        <dbReference type="ChEBI" id="CHEBI:58608"/>
        <dbReference type="EC" id="3.1.4.4"/>
    </reaction>
</comment>
<feature type="transmembrane region" description="Helical" evidence="8">
    <location>
        <begin position="36"/>
        <end position="54"/>
    </location>
</feature>
<dbReference type="RefSeq" id="WP_089794421.1">
    <property type="nucleotide sequence ID" value="NZ_FPBP01000004.1"/>
</dbReference>
<organism evidence="10 11">
    <name type="scientific">Halomonas korlensis</name>
    <dbReference type="NCBI Taxonomy" id="463301"/>
    <lineage>
        <taxon>Bacteria</taxon>
        <taxon>Pseudomonadati</taxon>
        <taxon>Pseudomonadota</taxon>
        <taxon>Gammaproteobacteria</taxon>
        <taxon>Oceanospirillales</taxon>
        <taxon>Halomonadaceae</taxon>
        <taxon>Halomonas</taxon>
    </lineage>
</organism>
<keyword evidence="6" id="KW-0443">Lipid metabolism</keyword>
<dbReference type="OrthoDB" id="92272at2"/>
<dbReference type="AlphaFoldDB" id="A0A1I7HBF8"/>
<dbReference type="CDD" id="cd09129">
    <property type="entry name" value="PLDc_unchar2_1"/>
    <property type="match status" value="1"/>
</dbReference>
<evidence type="ECO:0000256" key="3">
    <source>
        <dbReference type="ARBA" id="ARBA00012027"/>
    </source>
</evidence>
<dbReference type="EC" id="3.1.4.4" evidence="3"/>
<reference evidence="11" key="1">
    <citation type="submission" date="2016-10" db="EMBL/GenBank/DDBJ databases">
        <authorList>
            <person name="Varghese N."/>
            <person name="Submissions S."/>
        </authorList>
    </citation>
    <scope>NUCLEOTIDE SEQUENCE [LARGE SCALE GENOMIC DNA]</scope>
    <source>
        <strain evidence="11">CGMCC 1.6981</strain>
    </source>
</reference>
<evidence type="ECO:0000256" key="8">
    <source>
        <dbReference type="SAM" id="Phobius"/>
    </source>
</evidence>
<keyword evidence="8" id="KW-0812">Transmembrane</keyword>
<evidence type="ECO:0000259" key="9">
    <source>
        <dbReference type="Pfam" id="PF13091"/>
    </source>
</evidence>
<dbReference type="PANTHER" id="PTHR43856:SF1">
    <property type="entry name" value="MITOCHONDRIAL CARDIOLIPIN HYDROLASE"/>
    <property type="match status" value="1"/>
</dbReference>
<keyword evidence="5" id="KW-0442">Lipid degradation</keyword>
<proteinExistence type="inferred from homology"/>
<dbReference type="Proteomes" id="UP000198693">
    <property type="component" value="Unassembled WGS sequence"/>
</dbReference>
<evidence type="ECO:0000313" key="11">
    <source>
        <dbReference type="Proteomes" id="UP000198693"/>
    </source>
</evidence>
<dbReference type="GO" id="GO:0004630">
    <property type="term" value="F:phospholipase D activity"/>
    <property type="evidence" value="ECO:0007669"/>
    <property type="project" value="UniProtKB-EC"/>
</dbReference>
<evidence type="ECO:0000256" key="5">
    <source>
        <dbReference type="ARBA" id="ARBA00022963"/>
    </source>
</evidence>
<dbReference type="CDD" id="cd09130">
    <property type="entry name" value="PLDc_unchar2_2"/>
    <property type="match status" value="1"/>
</dbReference>
<evidence type="ECO:0000256" key="7">
    <source>
        <dbReference type="SAM" id="MobiDB-lite"/>
    </source>
</evidence>